<evidence type="ECO:0000256" key="2">
    <source>
        <dbReference type="ARBA" id="ARBA00001946"/>
    </source>
</evidence>
<keyword evidence="12" id="KW-0460">Magnesium</keyword>
<dbReference type="CDD" id="cd00641">
    <property type="entry name" value="GTP_cyclohydro2"/>
    <property type="match status" value="1"/>
</dbReference>
<evidence type="ECO:0000256" key="5">
    <source>
        <dbReference type="ARBA" id="ARBA00004904"/>
    </source>
</evidence>
<evidence type="ECO:0000256" key="6">
    <source>
        <dbReference type="ARBA" id="ARBA00005520"/>
    </source>
</evidence>
<name>A0AAD2JI26_9STRA</name>
<dbReference type="Pfam" id="PF00925">
    <property type="entry name" value="GTP_cyclohydro2"/>
    <property type="match status" value="1"/>
</dbReference>
<gene>
    <name evidence="18" type="ORF">CYCCA115_LOCUS12968</name>
</gene>
<dbReference type="NCBIfam" id="TIGR00506">
    <property type="entry name" value="ribB"/>
    <property type="match status" value="1"/>
</dbReference>
<dbReference type="InterPro" id="IPR017945">
    <property type="entry name" value="DHBP_synth_RibB-like_a/b_dom"/>
</dbReference>
<evidence type="ECO:0000256" key="7">
    <source>
        <dbReference type="ARBA" id="ARBA00022619"/>
    </source>
</evidence>
<protein>
    <recommendedName>
        <fullName evidence="17">GTP cyclohydrolase II domain-containing protein</fullName>
    </recommendedName>
</protein>
<evidence type="ECO:0000313" key="19">
    <source>
        <dbReference type="Proteomes" id="UP001295423"/>
    </source>
</evidence>
<evidence type="ECO:0000256" key="12">
    <source>
        <dbReference type="ARBA" id="ARBA00022842"/>
    </source>
</evidence>
<dbReference type="PANTHER" id="PTHR21327:SF18">
    <property type="entry name" value="3,4-DIHYDROXY-2-BUTANONE 4-PHOSPHATE SYNTHASE"/>
    <property type="match status" value="1"/>
</dbReference>
<dbReference type="InterPro" id="IPR032677">
    <property type="entry name" value="GTP_cyclohydro_II"/>
</dbReference>
<keyword evidence="15" id="KW-0456">Lyase</keyword>
<evidence type="ECO:0000256" key="1">
    <source>
        <dbReference type="ARBA" id="ARBA00001936"/>
    </source>
</evidence>
<organism evidence="18 19">
    <name type="scientific">Cylindrotheca closterium</name>
    <dbReference type="NCBI Taxonomy" id="2856"/>
    <lineage>
        <taxon>Eukaryota</taxon>
        <taxon>Sar</taxon>
        <taxon>Stramenopiles</taxon>
        <taxon>Ochrophyta</taxon>
        <taxon>Bacillariophyta</taxon>
        <taxon>Bacillariophyceae</taxon>
        <taxon>Bacillariophycidae</taxon>
        <taxon>Bacillariales</taxon>
        <taxon>Bacillariaceae</taxon>
        <taxon>Cylindrotheca</taxon>
    </lineage>
</organism>
<dbReference type="NCBIfam" id="NF001591">
    <property type="entry name" value="PRK00393.1"/>
    <property type="match status" value="1"/>
</dbReference>
<dbReference type="FunFam" id="3.90.870.10:FF:000001">
    <property type="entry name" value="Riboflavin biosynthesis protein RibBA"/>
    <property type="match status" value="1"/>
</dbReference>
<dbReference type="GO" id="GO:0005525">
    <property type="term" value="F:GTP binding"/>
    <property type="evidence" value="ECO:0007669"/>
    <property type="project" value="UniProtKB-KW"/>
</dbReference>
<comment type="cofactor">
    <cofactor evidence="1">
        <name>Mn(2+)</name>
        <dbReference type="ChEBI" id="CHEBI:29035"/>
    </cofactor>
</comment>
<evidence type="ECO:0000256" key="3">
    <source>
        <dbReference type="ARBA" id="ARBA00001947"/>
    </source>
</evidence>
<dbReference type="GO" id="GO:0005829">
    <property type="term" value="C:cytosol"/>
    <property type="evidence" value="ECO:0007669"/>
    <property type="project" value="TreeGrafter"/>
</dbReference>
<feature type="domain" description="GTP cyclohydrolase II" evidence="17">
    <location>
        <begin position="181"/>
        <end position="353"/>
    </location>
</feature>
<keyword evidence="11" id="KW-0862">Zinc</keyword>
<comment type="cofactor">
    <cofactor evidence="3">
        <name>Zn(2+)</name>
        <dbReference type="ChEBI" id="CHEBI:29105"/>
    </cofactor>
</comment>
<evidence type="ECO:0000256" key="10">
    <source>
        <dbReference type="ARBA" id="ARBA00022801"/>
    </source>
</evidence>
<dbReference type="InterPro" id="IPR036144">
    <property type="entry name" value="RibA-like_sf"/>
</dbReference>
<dbReference type="Pfam" id="PF00926">
    <property type="entry name" value="DHBP_synthase"/>
    <property type="match status" value="1"/>
</dbReference>
<evidence type="ECO:0000256" key="11">
    <source>
        <dbReference type="ARBA" id="ARBA00022833"/>
    </source>
</evidence>
<comment type="catalytic activity">
    <reaction evidence="16">
        <text>GTP + 4 H2O = 2,5-diamino-6-hydroxy-4-(5-phosphoribosylamino)-pyrimidine + formate + 2 phosphate + 3 H(+)</text>
        <dbReference type="Rhea" id="RHEA:23704"/>
        <dbReference type="ChEBI" id="CHEBI:15377"/>
        <dbReference type="ChEBI" id="CHEBI:15378"/>
        <dbReference type="ChEBI" id="CHEBI:15740"/>
        <dbReference type="ChEBI" id="CHEBI:37565"/>
        <dbReference type="ChEBI" id="CHEBI:43474"/>
        <dbReference type="ChEBI" id="CHEBI:58614"/>
        <dbReference type="EC" id="3.5.4.25"/>
    </reaction>
</comment>
<comment type="pathway">
    <text evidence="4">Cofactor biosynthesis; riboflavin biosynthesis; 5-amino-6-(D-ribitylamino)uracil from GTP: step 1/4.</text>
</comment>
<evidence type="ECO:0000256" key="16">
    <source>
        <dbReference type="ARBA" id="ARBA00049295"/>
    </source>
</evidence>
<dbReference type="SUPFAM" id="SSF142695">
    <property type="entry name" value="RibA-like"/>
    <property type="match status" value="1"/>
</dbReference>
<comment type="similarity">
    <text evidence="6">In the N-terminal section; belongs to the DHBP synthase family.</text>
</comment>
<dbReference type="Gene3D" id="3.90.870.10">
    <property type="entry name" value="DHBP synthase"/>
    <property type="match status" value="1"/>
</dbReference>
<dbReference type="GO" id="GO:0008686">
    <property type="term" value="F:3,4-dihydroxy-2-butanone-4-phosphate synthase activity"/>
    <property type="evidence" value="ECO:0007669"/>
    <property type="project" value="InterPro"/>
</dbReference>
<evidence type="ECO:0000256" key="8">
    <source>
        <dbReference type="ARBA" id="ARBA00022723"/>
    </source>
</evidence>
<evidence type="ECO:0000256" key="4">
    <source>
        <dbReference type="ARBA" id="ARBA00004853"/>
    </source>
</evidence>
<comment type="caution">
    <text evidence="18">The sequence shown here is derived from an EMBL/GenBank/DDBJ whole genome shotgun (WGS) entry which is preliminary data.</text>
</comment>
<comment type="pathway">
    <text evidence="5">Cofactor biosynthesis; riboflavin biosynthesis; 2-hydroxy-3-oxobutyl phosphate from D-ribulose 5-phosphate: step 1/1.</text>
</comment>
<keyword evidence="19" id="KW-1185">Reference proteome</keyword>
<evidence type="ECO:0000256" key="13">
    <source>
        <dbReference type="ARBA" id="ARBA00023134"/>
    </source>
</evidence>
<dbReference type="Proteomes" id="UP001295423">
    <property type="component" value="Unassembled WGS sequence"/>
</dbReference>
<proteinExistence type="inferred from homology"/>
<reference evidence="18" key="1">
    <citation type="submission" date="2023-08" db="EMBL/GenBank/DDBJ databases">
        <authorList>
            <person name="Audoor S."/>
            <person name="Bilcke G."/>
        </authorList>
    </citation>
    <scope>NUCLEOTIDE SEQUENCE</scope>
</reference>
<evidence type="ECO:0000256" key="15">
    <source>
        <dbReference type="ARBA" id="ARBA00023239"/>
    </source>
</evidence>
<dbReference type="Gene3D" id="3.40.50.10990">
    <property type="entry name" value="GTP cyclohydrolase II"/>
    <property type="match status" value="1"/>
</dbReference>
<dbReference type="GO" id="GO:0009231">
    <property type="term" value="P:riboflavin biosynthetic process"/>
    <property type="evidence" value="ECO:0007669"/>
    <property type="project" value="UniProtKB-KW"/>
</dbReference>
<keyword evidence="7" id="KW-0686">Riboflavin biosynthesis</keyword>
<dbReference type="AlphaFoldDB" id="A0AAD2JI26"/>
<evidence type="ECO:0000313" key="18">
    <source>
        <dbReference type="EMBL" id="CAJ1951226.1"/>
    </source>
</evidence>
<comment type="cofactor">
    <cofactor evidence="2">
        <name>Mg(2+)</name>
        <dbReference type="ChEBI" id="CHEBI:18420"/>
    </cofactor>
</comment>
<dbReference type="SUPFAM" id="SSF55821">
    <property type="entry name" value="YrdC/RibB"/>
    <property type="match status" value="1"/>
</dbReference>
<dbReference type="PANTHER" id="PTHR21327">
    <property type="entry name" value="GTP CYCLOHYDROLASE II-RELATED"/>
    <property type="match status" value="1"/>
</dbReference>
<evidence type="ECO:0000259" key="17">
    <source>
        <dbReference type="Pfam" id="PF00925"/>
    </source>
</evidence>
<evidence type="ECO:0000256" key="9">
    <source>
        <dbReference type="ARBA" id="ARBA00022741"/>
    </source>
</evidence>
<keyword evidence="13" id="KW-0342">GTP-binding</keyword>
<dbReference type="EMBL" id="CAKOGP040001781">
    <property type="protein sequence ID" value="CAJ1951226.1"/>
    <property type="molecule type" value="Genomic_DNA"/>
</dbReference>
<keyword evidence="14" id="KW-0464">Manganese</keyword>
<accession>A0AAD2JI26</accession>
<evidence type="ECO:0000256" key="14">
    <source>
        <dbReference type="ARBA" id="ARBA00023211"/>
    </source>
</evidence>
<dbReference type="InterPro" id="IPR000926">
    <property type="entry name" value="RibA"/>
</dbReference>
<keyword evidence="9" id="KW-0547">Nucleotide-binding</keyword>
<sequence length="652" mass="71567">MKFQISTNSRPNRRRALSQCLIYFLGCSMLGMCTSEAYLSSPNAFLPRELKTRGGADAVRRKTTNTMKMEFHDGLNFNGDSQSEVTLDVVSSLNGNTNGSGKVNGLKVNGKNVNGKKVNGLAIDKKVNGNMVNGKKVNGFVNGVVSQEVRDNVNINAKSFDKKRVINGDDEDQQVPATFIADTKLPTVFGQYRLRAYRFENTSNEFTGNEPCVIYSEDNPPFGKDGKFLESVPIRIHDQCLTSEVFGSQRCDCKQQLRMAMEFIQHNGGAVIYMPQEGRGIGIANKVAAYALQDTGMDTVDGNLHLGLPEDARQYGCVPSMLEDMKIASIRLLTNNPRKVHRLNALGVKITQTEPMVVPETNPYNHKYLVAKHERMNHANLSPLINGKMLARKAMVHATDGQRTVENAVQVSLSTEEELMQENGKATEDGATAGEDGYCFGRQSVEDAIAAIQEGKMVVVVDDMDRENEGDFIMAAEACTPEDMATIVRYSSGVICVGMEGARMDELKLPAMVTNNEDPKGTAFSVSVDATKEHGITTGISATDRAKSVRMLANPNTFPTDFSRPGHIFPLRAKEGGVLARDGHTEAAVDLSILAGRGRAGLLCEIVSEENPVEMARLPELKRFCKKHGYVLTSIVDIAQFRRETERIADFE</sequence>
<dbReference type="InterPro" id="IPR000422">
    <property type="entry name" value="DHBP_synthase_RibB"/>
</dbReference>
<dbReference type="GO" id="GO:0046872">
    <property type="term" value="F:metal ion binding"/>
    <property type="evidence" value="ECO:0007669"/>
    <property type="project" value="UniProtKB-KW"/>
</dbReference>
<keyword evidence="10" id="KW-0378">Hydrolase</keyword>
<keyword evidence="8" id="KW-0479">Metal-binding</keyword>
<dbReference type="GO" id="GO:0003935">
    <property type="term" value="F:GTP cyclohydrolase II activity"/>
    <property type="evidence" value="ECO:0007669"/>
    <property type="project" value="UniProtKB-EC"/>
</dbReference>